<evidence type="ECO:0008006" key="6">
    <source>
        <dbReference type="Google" id="ProtNLM"/>
    </source>
</evidence>
<evidence type="ECO:0000256" key="3">
    <source>
        <dbReference type="PROSITE-ProRule" id="PRU00708"/>
    </source>
</evidence>
<evidence type="ECO:0000313" key="4">
    <source>
        <dbReference type="EMBL" id="KAG9443424.1"/>
    </source>
</evidence>
<comment type="caution">
    <text evidence="4">The sequence shown here is derived from an EMBL/GenBank/DDBJ whole genome shotgun (WGS) entry which is preliminary data.</text>
</comment>
<dbReference type="InterPro" id="IPR050667">
    <property type="entry name" value="PPR-containing_protein"/>
</dbReference>
<organism evidence="4 5">
    <name type="scientific">Aristolochia fimbriata</name>
    <name type="common">White veined hardy Dutchman's pipe vine</name>
    <dbReference type="NCBI Taxonomy" id="158543"/>
    <lineage>
        <taxon>Eukaryota</taxon>
        <taxon>Viridiplantae</taxon>
        <taxon>Streptophyta</taxon>
        <taxon>Embryophyta</taxon>
        <taxon>Tracheophyta</taxon>
        <taxon>Spermatophyta</taxon>
        <taxon>Magnoliopsida</taxon>
        <taxon>Magnoliidae</taxon>
        <taxon>Piperales</taxon>
        <taxon>Aristolochiaceae</taxon>
        <taxon>Aristolochia</taxon>
    </lineage>
</organism>
<feature type="repeat" description="PPR" evidence="3">
    <location>
        <begin position="354"/>
        <end position="388"/>
    </location>
</feature>
<dbReference type="AlphaFoldDB" id="A0AAV7E5E2"/>
<accession>A0AAV7E5E2</accession>
<dbReference type="Pfam" id="PF01535">
    <property type="entry name" value="PPR"/>
    <property type="match status" value="2"/>
</dbReference>
<feature type="repeat" description="PPR" evidence="3">
    <location>
        <begin position="249"/>
        <end position="283"/>
    </location>
</feature>
<dbReference type="Pfam" id="PF13041">
    <property type="entry name" value="PPR_2"/>
    <property type="match status" value="2"/>
</dbReference>
<protein>
    <recommendedName>
        <fullName evidence="6">Pentatricopeptide repeat-containing protein</fullName>
    </recommendedName>
</protein>
<sequence>MAFLTRTRLINPPLFPLCIEAWRKRFVDTRRFSQNRFACPAGIGFLQHPVGEGSENDWPYSKQDEGGSKKIASFSETASETVVRVCDSISRCYEGGDRRLLSLQIDADLNHEQAVTVSALLVESAGPVVALGFLEWAIRRAEFRHFMRLYITTASSLIDSGVWEKAHDVMRLMLMSFLEIGKLKEAIDMVIEMTTRGLPLTIHLLNFILRIAVDFRLIDLAEYAFVEMTERGVSADICSFKTLIIAYCKNGTYTAMIGGYCKENKLNRAEMLFSRMQEQELVPNANTYTTLIHGHCKVGNFTRAYELMDRMATEGLAPNIFTYNAIINGLCKRGRLQEAHELLQMGLKHGLQADQVTYTILINENCRRADLGRALLLFNDMLKIGCKPDIHTYTTLIAAYSKQRKMKEFTSVTVAYECFKKEESVIAMAVLDRLEKKAWARTANILVRKLSNDNDVDSAALLFHKLLDMEPNANRITLTGFMTACYGSNKYSVASDLSSRVEKLLNQTVEVVI</sequence>
<evidence type="ECO:0000256" key="1">
    <source>
        <dbReference type="ARBA" id="ARBA00007626"/>
    </source>
</evidence>
<dbReference type="NCBIfam" id="TIGR00756">
    <property type="entry name" value="PPR"/>
    <property type="match status" value="4"/>
</dbReference>
<keyword evidence="5" id="KW-1185">Reference proteome</keyword>
<dbReference type="Proteomes" id="UP000825729">
    <property type="component" value="Unassembled WGS sequence"/>
</dbReference>
<evidence type="ECO:0000313" key="5">
    <source>
        <dbReference type="Proteomes" id="UP000825729"/>
    </source>
</evidence>
<feature type="repeat" description="PPR" evidence="3">
    <location>
        <begin position="319"/>
        <end position="353"/>
    </location>
</feature>
<name>A0AAV7E5E2_ARIFI</name>
<gene>
    <name evidence="4" type="ORF">H6P81_014764</name>
</gene>
<evidence type="ECO:0000256" key="2">
    <source>
        <dbReference type="ARBA" id="ARBA00022737"/>
    </source>
</evidence>
<dbReference type="SUPFAM" id="SSF81901">
    <property type="entry name" value="HCP-like"/>
    <property type="match status" value="1"/>
</dbReference>
<feature type="repeat" description="PPR" evidence="3">
    <location>
        <begin position="284"/>
        <end position="318"/>
    </location>
</feature>
<reference evidence="4 5" key="1">
    <citation type="submission" date="2021-07" db="EMBL/GenBank/DDBJ databases">
        <title>The Aristolochia fimbriata genome: insights into angiosperm evolution, floral development and chemical biosynthesis.</title>
        <authorList>
            <person name="Jiao Y."/>
        </authorList>
    </citation>
    <scope>NUCLEOTIDE SEQUENCE [LARGE SCALE GENOMIC DNA]</scope>
    <source>
        <strain evidence="4">IBCAS-2021</strain>
        <tissue evidence="4">Leaf</tissue>
    </source>
</reference>
<keyword evidence="2" id="KW-0677">Repeat</keyword>
<proteinExistence type="inferred from homology"/>
<comment type="similarity">
    <text evidence="1">Belongs to the PPR family. P subfamily.</text>
</comment>
<dbReference type="PANTHER" id="PTHR47939:SF5">
    <property type="entry name" value="PENTACOTRIPEPTIDE-REPEAT REGION OF PRORP DOMAIN-CONTAINING PROTEIN"/>
    <property type="match status" value="1"/>
</dbReference>
<dbReference type="EMBL" id="JAINDJ010000006">
    <property type="protein sequence ID" value="KAG9443424.1"/>
    <property type="molecule type" value="Genomic_DNA"/>
</dbReference>
<dbReference type="Gene3D" id="1.25.40.10">
    <property type="entry name" value="Tetratricopeptide repeat domain"/>
    <property type="match status" value="3"/>
</dbReference>
<dbReference type="InterPro" id="IPR011990">
    <property type="entry name" value="TPR-like_helical_dom_sf"/>
</dbReference>
<dbReference type="PROSITE" id="PS51375">
    <property type="entry name" value="PPR"/>
    <property type="match status" value="4"/>
</dbReference>
<dbReference type="InterPro" id="IPR002885">
    <property type="entry name" value="PPR_rpt"/>
</dbReference>
<dbReference type="PANTHER" id="PTHR47939">
    <property type="entry name" value="MEMBRANE-ASSOCIATED SALT-INDUCIBLE PROTEIN-LIKE"/>
    <property type="match status" value="1"/>
</dbReference>